<organism evidence="1 2">
    <name type="scientific">candidate division WOR-1 bacterium RIFOXYB2_FULL_48_7</name>
    <dbReference type="NCBI Taxonomy" id="1802583"/>
    <lineage>
        <taxon>Bacteria</taxon>
        <taxon>Bacillati</taxon>
        <taxon>Saganbacteria</taxon>
    </lineage>
</organism>
<reference evidence="1 2" key="1">
    <citation type="journal article" date="2016" name="Nat. Commun.">
        <title>Thousands of microbial genomes shed light on interconnected biogeochemical processes in an aquifer system.</title>
        <authorList>
            <person name="Anantharaman K."/>
            <person name="Brown C.T."/>
            <person name="Hug L.A."/>
            <person name="Sharon I."/>
            <person name="Castelle C.J."/>
            <person name="Probst A.J."/>
            <person name="Thomas B.C."/>
            <person name="Singh A."/>
            <person name="Wilkins M.J."/>
            <person name="Karaoz U."/>
            <person name="Brodie E.L."/>
            <person name="Williams K.H."/>
            <person name="Hubbard S.S."/>
            <person name="Banfield J.F."/>
        </authorList>
    </citation>
    <scope>NUCLEOTIDE SEQUENCE [LARGE SCALE GENOMIC DNA]</scope>
</reference>
<name>A0A1F4TJI8_UNCSA</name>
<dbReference type="STRING" id="1802583.A2311_00020"/>
<sequence length="64" mass="7708">MVMVERRTEPLLTDDFPLETDRQIIYFINQTPPEYQPMIYGAAFKPWLWTVGETLKKLLFWSKN</sequence>
<proteinExistence type="predicted"/>
<dbReference type="Proteomes" id="UP000178951">
    <property type="component" value="Unassembled WGS sequence"/>
</dbReference>
<dbReference type="EMBL" id="MEUF01000069">
    <property type="protein sequence ID" value="OGC32882.1"/>
    <property type="molecule type" value="Genomic_DNA"/>
</dbReference>
<accession>A0A1F4TJI8</accession>
<protein>
    <submittedName>
        <fullName evidence="1">Uncharacterized protein</fullName>
    </submittedName>
</protein>
<gene>
    <name evidence="1" type="ORF">A2311_00020</name>
</gene>
<evidence type="ECO:0000313" key="1">
    <source>
        <dbReference type="EMBL" id="OGC32882.1"/>
    </source>
</evidence>
<dbReference type="AlphaFoldDB" id="A0A1F4TJI8"/>
<evidence type="ECO:0000313" key="2">
    <source>
        <dbReference type="Proteomes" id="UP000178951"/>
    </source>
</evidence>
<comment type="caution">
    <text evidence="1">The sequence shown here is derived from an EMBL/GenBank/DDBJ whole genome shotgun (WGS) entry which is preliminary data.</text>
</comment>